<dbReference type="GO" id="GO:0015074">
    <property type="term" value="P:DNA integration"/>
    <property type="evidence" value="ECO:0007669"/>
    <property type="project" value="InterPro"/>
</dbReference>
<organism evidence="3 4">
    <name type="scientific">Trichonephila inaurata madagascariensis</name>
    <dbReference type="NCBI Taxonomy" id="2747483"/>
    <lineage>
        <taxon>Eukaryota</taxon>
        <taxon>Metazoa</taxon>
        <taxon>Ecdysozoa</taxon>
        <taxon>Arthropoda</taxon>
        <taxon>Chelicerata</taxon>
        <taxon>Arachnida</taxon>
        <taxon>Araneae</taxon>
        <taxon>Araneomorphae</taxon>
        <taxon>Entelegynae</taxon>
        <taxon>Araneoidea</taxon>
        <taxon>Nephilidae</taxon>
        <taxon>Trichonephila</taxon>
        <taxon>Trichonephila inaurata</taxon>
    </lineage>
</organism>
<accession>A0A8X6XX48</accession>
<evidence type="ECO:0000313" key="4">
    <source>
        <dbReference type="Proteomes" id="UP000886998"/>
    </source>
</evidence>
<dbReference type="PROSITE" id="PS50994">
    <property type="entry name" value="INTEGRASE"/>
    <property type="match status" value="1"/>
</dbReference>
<proteinExistence type="predicted"/>
<sequence length="328" mass="37826">MSRRAICFPLKRKDEAFAAFQSLQGCLERFYENKIIAVRCDNGGEFRELNFDKQLEKVGIKVEFTNTYSPEIKGVAERFNNAAEDVIKVWLKSSNLPDKFWEALKAFTYCWNRDIHEKLNKTPFEIFKSYHPSVFNLKPPFGTIAYVGVPKQQRSKLQMRTKKGIMVGYSIITEAYRIYLPTEKKILETINVVFGKRMYYNDYRNENKKKSGINLDPSFSESPAKFTRSQNFRKNSEPAISDESTSSSSSYYSFSDDEPSSSESEIEPIEQDPVVSDQKSEESYHDQTEEISEDSEDDDVDYSAISCRYKYTGVVETGKETQPEADQA</sequence>
<dbReference type="PANTHER" id="PTHR42648">
    <property type="entry name" value="TRANSPOSASE, PUTATIVE-RELATED"/>
    <property type="match status" value="1"/>
</dbReference>
<dbReference type="PROSITE" id="PS51257">
    <property type="entry name" value="PROKAR_LIPOPROTEIN"/>
    <property type="match status" value="1"/>
</dbReference>
<dbReference type="EMBL" id="BMAV01013237">
    <property type="protein sequence ID" value="GFY60673.1"/>
    <property type="molecule type" value="Genomic_DNA"/>
</dbReference>
<keyword evidence="4" id="KW-1185">Reference proteome</keyword>
<comment type="caution">
    <text evidence="3">The sequence shown here is derived from an EMBL/GenBank/DDBJ whole genome shotgun (WGS) entry which is preliminary data.</text>
</comment>
<name>A0A8X6XX48_9ARAC</name>
<dbReference type="Proteomes" id="UP000886998">
    <property type="component" value="Unassembled WGS sequence"/>
</dbReference>
<feature type="compositionally biased region" description="Low complexity" evidence="1">
    <location>
        <begin position="237"/>
        <end position="254"/>
    </location>
</feature>
<dbReference type="Pfam" id="PF25597">
    <property type="entry name" value="SH3_retrovirus"/>
    <property type="match status" value="1"/>
</dbReference>
<dbReference type="Gene3D" id="3.30.420.10">
    <property type="entry name" value="Ribonuclease H-like superfamily/Ribonuclease H"/>
    <property type="match status" value="1"/>
</dbReference>
<evidence type="ECO:0000256" key="1">
    <source>
        <dbReference type="SAM" id="MobiDB-lite"/>
    </source>
</evidence>
<feature type="compositionally biased region" description="Basic and acidic residues" evidence="1">
    <location>
        <begin position="278"/>
        <end position="288"/>
    </location>
</feature>
<dbReference type="InterPro" id="IPR039537">
    <property type="entry name" value="Retrotran_Ty1/copia-like"/>
</dbReference>
<dbReference type="AlphaFoldDB" id="A0A8X6XX48"/>
<dbReference type="GO" id="GO:0003676">
    <property type="term" value="F:nucleic acid binding"/>
    <property type="evidence" value="ECO:0007669"/>
    <property type="project" value="InterPro"/>
</dbReference>
<feature type="domain" description="Integrase catalytic" evidence="2">
    <location>
        <begin position="1"/>
        <end position="131"/>
    </location>
</feature>
<dbReference type="SUPFAM" id="SSF53098">
    <property type="entry name" value="Ribonuclease H-like"/>
    <property type="match status" value="1"/>
</dbReference>
<evidence type="ECO:0000313" key="3">
    <source>
        <dbReference type="EMBL" id="GFY60673.1"/>
    </source>
</evidence>
<dbReference type="PANTHER" id="PTHR42648:SF18">
    <property type="entry name" value="RETROTRANSPOSON, UNCLASSIFIED-LIKE PROTEIN"/>
    <property type="match status" value="1"/>
</dbReference>
<protein>
    <submittedName>
        <fullName evidence="3">Retrovirus-related Pol polyprotein from transposon TNT 1-94</fullName>
    </submittedName>
</protein>
<dbReference type="InterPro" id="IPR001584">
    <property type="entry name" value="Integrase_cat-core"/>
</dbReference>
<dbReference type="OrthoDB" id="6427446at2759"/>
<reference evidence="3" key="1">
    <citation type="submission" date="2020-08" db="EMBL/GenBank/DDBJ databases">
        <title>Multicomponent nature underlies the extraordinary mechanical properties of spider dragline silk.</title>
        <authorList>
            <person name="Kono N."/>
            <person name="Nakamura H."/>
            <person name="Mori M."/>
            <person name="Yoshida Y."/>
            <person name="Ohtoshi R."/>
            <person name="Malay A.D."/>
            <person name="Moran D.A.P."/>
            <person name="Tomita M."/>
            <person name="Numata K."/>
            <person name="Arakawa K."/>
        </authorList>
    </citation>
    <scope>NUCLEOTIDE SEQUENCE</scope>
</reference>
<feature type="region of interest" description="Disordered" evidence="1">
    <location>
        <begin position="210"/>
        <end position="303"/>
    </location>
</feature>
<dbReference type="InterPro" id="IPR012337">
    <property type="entry name" value="RNaseH-like_sf"/>
</dbReference>
<feature type="compositionally biased region" description="Acidic residues" evidence="1">
    <location>
        <begin position="289"/>
        <end position="301"/>
    </location>
</feature>
<feature type="compositionally biased region" description="Polar residues" evidence="1">
    <location>
        <begin position="217"/>
        <end position="233"/>
    </location>
</feature>
<gene>
    <name evidence="3" type="primary">POLX_1877</name>
    <name evidence="3" type="ORF">TNIN_3971</name>
</gene>
<evidence type="ECO:0000259" key="2">
    <source>
        <dbReference type="PROSITE" id="PS50994"/>
    </source>
</evidence>
<feature type="compositionally biased region" description="Acidic residues" evidence="1">
    <location>
        <begin position="255"/>
        <end position="270"/>
    </location>
</feature>
<dbReference type="InterPro" id="IPR057670">
    <property type="entry name" value="SH3_retrovirus"/>
</dbReference>
<dbReference type="InterPro" id="IPR036397">
    <property type="entry name" value="RNaseH_sf"/>
</dbReference>